<dbReference type="EMBL" id="VUKA01000006">
    <property type="protein sequence ID" value="KAA2212657.1"/>
    <property type="molecule type" value="Genomic_DNA"/>
</dbReference>
<name>A0A5B2TDU5_9PROT</name>
<accession>A0A5B2TDU5</accession>
<dbReference type="Pfam" id="PF09587">
    <property type="entry name" value="PGA_cap"/>
    <property type="match status" value="1"/>
</dbReference>
<dbReference type="PANTHER" id="PTHR33393:SF13">
    <property type="entry name" value="PGA BIOSYNTHESIS PROTEIN CAPA"/>
    <property type="match status" value="1"/>
</dbReference>
<dbReference type="SMART" id="SM00854">
    <property type="entry name" value="PGA_cap"/>
    <property type="match status" value="1"/>
</dbReference>
<evidence type="ECO:0000313" key="4">
    <source>
        <dbReference type="Proteomes" id="UP000322110"/>
    </source>
</evidence>
<evidence type="ECO:0000313" key="3">
    <source>
        <dbReference type="EMBL" id="KAA2212657.1"/>
    </source>
</evidence>
<dbReference type="InterPro" id="IPR052169">
    <property type="entry name" value="CW_Biosynth-Accessory"/>
</dbReference>
<feature type="domain" description="Capsule synthesis protein CapA" evidence="2">
    <location>
        <begin position="6"/>
        <end position="317"/>
    </location>
</feature>
<protein>
    <submittedName>
        <fullName evidence="3">CapA family protein</fullName>
    </submittedName>
</protein>
<comment type="caution">
    <text evidence="3">The sequence shown here is derived from an EMBL/GenBank/DDBJ whole genome shotgun (WGS) entry which is preliminary data.</text>
</comment>
<reference evidence="3 4" key="1">
    <citation type="journal article" date="2015" name="Int. J. Syst. Evol. Microbiol.">
        <title>Roseomonas oryzae sp. nov., isolated from paddy rhizosphere soil.</title>
        <authorList>
            <person name="Ramaprasad E.V."/>
            <person name="Sasikala Ch."/>
            <person name="Ramana Ch.V."/>
        </authorList>
    </citation>
    <scope>NUCLEOTIDE SEQUENCE [LARGE SCALE GENOMIC DNA]</scope>
    <source>
        <strain evidence="3 4">KCTC 42542</strain>
    </source>
</reference>
<dbReference type="PANTHER" id="PTHR33393">
    <property type="entry name" value="POLYGLUTAMINE SYNTHESIS ACCESSORY PROTEIN RV0574C-RELATED"/>
    <property type="match status" value="1"/>
</dbReference>
<dbReference type="OrthoDB" id="9810718at2"/>
<dbReference type="CDD" id="cd07381">
    <property type="entry name" value="MPP_CapA"/>
    <property type="match status" value="1"/>
</dbReference>
<sequence length="437" mass="48204">MSRALSLALTGDSILQRRLLSTTDPELRPLFDRIRAADVAFTNLEVLANDFRGDPSQECGGSHFGAHAWVLDELREAGFDLFAAATNHCLDYSISGLLHTIEALEARGLCFAGIGRNLEAARRPAYFDHPNGTVAMLSCSSTFQPGNEAGQQIADMQGRPGLSPLHYDTMHEVTPEQLATLQRIAEELGLEKQRQQILKLGFGHPPAEGVFPFGKMNFRAAERAALRLTPRGRDMDGIARWVREARLSADLVLVSLHAHEQGEDKEIPAEFIPAFARRMIEEGADLVVGHGPHLLRGLEIHQGRPIFYSLGNFIGQNELVPRIPGDSYERFRADLSLTPGAVYKVRTADDTKGFPADRRFWETVVPLCRFEDGRLAGMEILPVSLGLGEAAHRRGRPRLAEGAEASGILERFAALSAPYGTRFEMAEDRARLLLPAR</sequence>
<dbReference type="SUPFAM" id="SSF56300">
    <property type="entry name" value="Metallo-dependent phosphatases"/>
    <property type="match status" value="1"/>
</dbReference>
<dbReference type="AlphaFoldDB" id="A0A5B2TDU5"/>
<dbReference type="Proteomes" id="UP000322110">
    <property type="component" value="Unassembled WGS sequence"/>
</dbReference>
<dbReference type="RefSeq" id="WP_149812685.1">
    <property type="nucleotide sequence ID" value="NZ_VUKA01000006.1"/>
</dbReference>
<proteinExistence type="inferred from homology"/>
<gene>
    <name evidence="3" type="ORF">F0Q34_13140</name>
</gene>
<comment type="similarity">
    <text evidence="1">Belongs to the CapA family.</text>
</comment>
<organism evidence="3 4">
    <name type="scientific">Teichococcus oryzae</name>
    <dbReference type="NCBI Taxonomy" id="1608942"/>
    <lineage>
        <taxon>Bacteria</taxon>
        <taxon>Pseudomonadati</taxon>
        <taxon>Pseudomonadota</taxon>
        <taxon>Alphaproteobacteria</taxon>
        <taxon>Acetobacterales</taxon>
        <taxon>Roseomonadaceae</taxon>
        <taxon>Roseomonas</taxon>
    </lineage>
</organism>
<evidence type="ECO:0000259" key="2">
    <source>
        <dbReference type="SMART" id="SM00854"/>
    </source>
</evidence>
<evidence type="ECO:0000256" key="1">
    <source>
        <dbReference type="ARBA" id="ARBA00005662"/>
    </source>
</evidence>
<keyword evidence="4" id="KW-1185">Reference proteome</keyword>
<dbReference type="InterPro" id="IPR029052">
    <property type="entry name" value="Metallo-depent_PP-like"/>
</dbReference>
<dbReference type="InterPro" id="IPR019079">
    <property type="entry name" value="Capsule_synth_CapA"/>
</dbReference>